<reference evidence="2 3" key="1">
    <citation type="journal article" date="2018" name="Nat. Ecol. Evol.">
        <title>Pezizomycetes genomes reveal the molecular basis of ectomycorrhizal truffle lifestyle.</title>
        <authorList>
            <person name="Murat C."/>
            <person name="Payen T."/>
            <person name="Noel B."/>
            <person name="Kuo A."/>
            <person name="Morin E."/>
            <person name="Chen J."/>
            <person name="Kohler A."/>
            <person name="Krizsan K."/>
            <person name="Balestrini R."/>
            <person name="Da Silva C."/>
            <person name="Montanini B."/>
            <person name="Hainaut M."/>
            <person name="Levati E."/>
            <person name="Barry K.W."/>
            <person name="Belfiori B."/>
            <person name="Cichocki N."/>
            <person name="Clum A."/>
            <person name="Dockter R.B."/>
            <person name="Fauchery L."/>
            <person name="Guy J."/>
            <person name="Iotti M."/>
            <person name="Le Tacon F."/>
            <person name="Lindquist E.A."/>
            <person name="Lipzen A."/>
            <person name="Malagnac F."/>
            <person name="Mello A."/>
            <person name="Molinier V."/>
            <person name="Miyauchi S."/>
            <person name="Poulain J."/>
            <person name="Riccioni C."/>
            <person name="Rubini A."/>
            <person name="Sitrit Y."/>
            <person name="Splivallo R."/>
            <person name="Traeger S."/>
            <person name="Wang M."/>
            <person name="Zifcakova L."/>
            <person name="Wipf D."/>
            <person name="Zambonelli A."/>
            <person name="Paolocci F."/>
            <person name="Nowrousian M."/>
            <person name="Ottonello S."/>
            <person name="Baldrian P."/>
            <person name="Spatafora J.W."/>
            <person name="Henrissat B."/>
            <person name="Nagy L.G."/>
            <person name="Aury J.M."/>
            <person name="Wincker P."/>
            <person name="Grigoriev I.V."/>
            <person name="Bonfante P."/>
            <person name="Martin F.M."/>
        </authorList>
    </citation>
    <scope>NUCLEOTIDE SEQUENCE [LARGE SCALE GENOMIC DNA]</scope>
    <source>
        <strain evidence="2 3">ATCC MYA-4762</strain>
    </source>
</reference>
<protein>
    <submittedName>
        <fullName evidence="2">Uncharacterized protein</fullName>
    </submittedName>
</protein>
<accession>A0A3N4LL33</accession>
<gene>
    <name evidence="2" type="ORF">L211DRAFT_901704</name>
</gene>
<dbReference type="Proteomes" id="UP000267821">
    <property type="component" value="Unassembled WGS sequence"/>
</dbReference>
<evidence type="ECO:0000256" key="1">
    <source>
        <dbReference type="SAM" id="MobiDB-lite"/>
    </source>
</evidence>
<dbReference type="AlphaFoldDB" id="A0A3N4LL33"/>
<name>A0A3N4LL33_9PEZI</name>
<dbReference type="OrthoDB" id="3000060at2759"/>
<sequence>MSDALDLTYSRSTLSSQRNQDYANYPAKYNADIDVVSVSSISNEDRDGALACVKIVTPEGMEISRFLRYLGNTLCEHFRFGGHLFYTPTSSTRLIAVLGVPDPEGNDWLISDFCLLHKILGGVAAEETWLGSSDVDLHQFITKTGKEILHGYGRANRRVVFSKDEPDFMTHTAPHQLKQDFLDTIKNIAMKAEENERIMVIIVAHGSRSGEVGIGCVGEGPTEEEVVTRDEVEAVLAPAADGVQVTILSTACFSGLWAVPFEALKTQPTVLAATEANEINWSFPESGSSRHRGSFHVAAVANQFGGLAQKNVQPNSMLAEAKRISGEDIRPRPLIRAISLGDLTRTAAPIRHQPGTIAAFSARLRKEVIKWPAGYGTLRAKPTAYIAKGGGRKSAAGVLGMDDPQALLWKVEGIRSLTKEDKFTTIALGVSTFRRQRAGQAAAAQREETRNFSWLESSEAIYRQWSATLQNNCPEDIPICALHSRLMGGTITDEDAERYWRILLWRHRQNLWAGKVVERINPSYRPLGTFRRPRKYDFGRYDAVLRKVQVRFCTVAPAGYYLPDLYIVAAAVDAEISEQELKEALEDETRPGTSNRRLAPPQVPPRTSSRMQSSIEPIPVYKLTGSWDSVMCVELPPTAVMLGTIE</sequence>
<proteinExistence type="predicted"/>
<keyword evidence="3" id="KW-1185">Reference proteome</keyword>
<organism evidence="2 3">
    <name type="scientific">Terfezia boudieri ATCC MYA-4762</name>
    <dbReference type="NCBI Taxonomy" id="1051890"/>
    <lineage>
        <taxon>Eukaryota</taxon>
        <taxon>Fungi</taxon>
        <taxon>Dikarya</taxon>
        <taxon>Ascomycota</taxon>
        <taxon>Pezizomycotina</taxon>
        <taxon>Pezizomycetes</taxon>
        <taxon>Pezizales</taxon>
        <taxon>Pezizaceae</taxon>
        <taxon>Terfezia</taxon>
    </lineage>
</organism>
<dbReference type="EMBL" id="ML121616">
    <property type="protein sequence ID" value="RPB18645.1"/>
    <property type="molecule type" value="Genomic_DNA"/>
</dbReference>
<dbReference type="STRING" id="1051890.A0A3N4LL33"/>
<evidence type="ECO:0000313" key="3">
    <source>
        <dbReference type="Proteomes" id="UP000267821"/>
    </source>
</evidence>
<feature type="region of interest" description="Disordered" evidence="1">
    <location>
        <begin position="583"/>
        <end position="612"/>
    </location>
</feature>
<evidence type="ECO:0000313" key="2">
    <source>
        <dbReference type="EMBL" id="RPB18645.1"/>
    </source>
</evidence>
<dbReference type="InParanoid" id="A0A3N4LL33"/>